<dbReference type="InterPro" id="IPR036691">
    <property type="entry name" value="Endo/exonu/phosph_ase_sf"/>
</dbReference>
<evidence type="ECO:0000256" key="2">
    <source>
        <dbReference type="ARBA" id="ARBA00022801"/>
    </source>
</evidence>
<feature type="binding site" evidence="4">
    <location>
        <position position="46"/>
    </location>
    <ligand>
        <name>Mg(2+)</name>
        <dbReference type="ChEBI" id="CHEBI:18420"/>
        <label>1</label>
    </ligand>
</feature>
<evidence type="ECO:0000256" key="1">
    <source>
        <dbReference type="ARBA" id="ARBA00022723"/>
    </source>
</evidence>
<proteinExistence type="predicted"/>
<sequence length="131" mass="15386">MFKRTIHQQDLTIINIYAPNNRAAMFIKQTLLNQKDHNVIILGDFNTLLSSLNRSSKQKLNKETTELNNTINNLDLTDIYRIFHSSMNKYTFFSAAHGSFSKTDHILCHKATLSKYKKVEYYPAFYRIMME</sequence>
<dbReference type="Gene3D" id="3.60.10.10">
    <property type="entry name" value="Endonuclease/exonuclease/phosphatase"/>
    <property type="match status" value="1"/>
</dbReference>
<feature type="binding site" evidence="4">
    <location>
        <position position="44"/>
    </location>
    <ligand>
        <name>Mg(2+)</name>
        <dbReference type="ChEBI" id="CHEBI:18420"/>
        <label>1</label>
    </ligand>
</feature>
<keyword evidence="7" id="KW-1185">Reference proteome</keyword>
<keyword evidence="2" id="KW-0378">Hydrolase</keyword>
<dbReference type="InterPro" id="IPR004808">
    <property type="entry name" value="AP_endonuc_1"/>
</dbReference>
<dbReference type="GO" id="GO:0003906">
    <property type="term" value="F:DNA-(apurinic or apyrimidinic site) endonuclease activity"/>
    <property type="evidence" value="ECO:0007669"/>
    <property type="project" value="TreeGrafter"/>
</dbReference>
<reference evidence="6" key="2">
    <citation type="submission" date="2025-09" db="UniProtKB">
        <authorList>
            <consortium name="Ensembl"/>
        </authorList>
    </citation>
    <scope>IDENTIFICATION</scope>
</reference>
<dbReference type="PANTHER" id="PTHR22748:SF23">
    <property type="entry name" value="EXODEOXYRIBONUCLEASE III"/>
    <property type="match status" value="1"/>
</dbReference>
<dbReference type="GO" id="GO:0006284">
    <property type="term" value="P:base-excision repair"/>
    <property type="evidence" value="ECO:0007669"/>
    <property type="project" value="TreeGrafter"/>
</dbReference>
<feature type="site" description="Transition state stabilizer" evidence="5">
    <location>
        <position position="46"/>
    </location>
</feature>
<name>A0A8C5YPT7_MARMA</name>
<evidence type="ECO:0000256" key="3">
    <source>
        <dbReference type="ARBA" id="ARBA00022842"/>
    </source>
</evidence>
<keyword evidence="3 4" id="KW-0460">Magnesium</keyword>
<dbReference type="Ensembl" id="ENSMMMT00000002603.1">
    <property type="protein sequence ID" value="ENSMMMP00000002323.1"/>
    <property type="gene ID" value="ENSMMMG00000002125.1"/>
</dbReference>
<dbReference type="GO" id="GO:0046872">
    <property type="term" value="F:metal ion binding"/>
    <property type="evidence" value="ECO:0007669"/>
    <property type="project" value="UniProtKB-KW"/>
</dbReference>
<evidence type="ECO:0000256" key="5">
    <source>
        <dbReference type="PIRSR" id="PIRSR604808-3"/>
    </source>
</evidence>
<comment type="cofactor">
    <cofactor evidence="4">
        <name>Mg(2+)</name>
        <dbReference type="ChEBI" id="CHEBI:18420"/>
    </cofactor>
    <cofactor evidence="4">
        <name>Mn(2+)</name>
        <dbReference type="ChEBI" id="CHEBI:29035"/>
    </cofactor>
    <text evidence="4">Probably binds two magnesium or manganese ions per subunit.</text>
</comment>
<keyword evidence="4" id="KW-0464">Manganese</keyword>
<evidence type="ECO:0008006" key="8">
    <source>
        <dbReference type="Google" id="ProtNLM"/>
    </source>
</evidence>
<dbReference type="GO" id="GO:0008311">
    <property type="term" value="F:double-stranded DNA 3'-5' DNA exonuclease activity"/>
    <property type="evidence" value="ECO:0007669"/>
    <property type="project" value="TreeGrafter"/>
</dbReference>
<dbReference type="AlphaFoldDB" id="A0A8C5YPT7"/>
<keyword evidence="1 4" id="KW-0479">Metal-binding</keyword>
<evidence type="ECO:0000256" key="4">
    <source>
        <dbReference type="PIRSR" id="PIRSR604808-2"/>
    </source>
</evidence>
<dbReference type="GO" id="GO:0008081">
    <property type="term" value="F:phosphoric diester hydrolase activity"/>
    <property type="evidence" value="ECO:0007669"/>
    <property type="project" value="TreeGrafter"/>
</dbReference>
<dbReference type="PANTHER" id="PTHR22748">
    <property type="entry name" value="AP ENDONUCLEASE"/>
    <property type="match status" value="1"/>
</dbReference>
<evidence type="ECO:0000313" key="7">
    <source>
        <dbReference type="Proteomes" id="UP000694407"/>
    </source>
</evidence>
<evidence type="ECO:0000313" key="6">
    <source>
        <dbReference type="Ensembl" id="ENSMMMP00000002323.1"/>
    </source>
</evidence>
<dbReference type="SUPFAM" id="SSF56219">
    <property type="entry name" value="DNase I-like"/>
    <property type="match status" value="1"/>
</dbReference>
<organism evidence="6 7">
    <name type="scientific">Marmota marmota marmota</name>
    <name type="common">Alpine marmot</name>
    <dbReference type="NCBI Taxonomy" id="9994"/>
    <lineage>
        <taxon>Eukaryota</taxon>
        <taxon>Metazoa</taxon>
        <taxon>Chordata</taxon>
        <taxon>Craniata</taxon>
        <taxon>Vertebrata</taxon>
        <taxon>Euteleostomi</taxon>
        <taxon>Mammalia</taxon>
        <taxon>Eutheria</taxon>
        <taxon>Euarchontoglires</taxon>
        <taxon>Glires</taxon>
        <taxon>Rodentia</taxon>
        <taxon>Sciuromorpha</taxon>
        <taxon>Sciuridae</taxon>
        <taxon>Xerinae</taxon>
        <taxon>Marmotini</taxon>
        <taxon>Marmota</taxon>
    </lineage>
</organism>
<reference evidence="6" key="1">
    <citation type="submission" date="2025-08" db="UniProtKB">
        <authorList>
            <consortium name="Ensembl"/>
        </authorList>
    </citation>
    <scope>IDENTIFICATION</scope>
</reference>
<protein>
    <recommendedName>
        <fullName evidence="8">Endonuclease/exonuclease/phosphatase domain-containing protein</fullName>
    </recommendedName>
</protein>
<accession>A0A8C5YPT7</accession>
<dbReference type="GO" id="GO:0005634">
    <property type="term" value="C:nucleus"/>
    <property type="evidence" value="ECO:0007669"/>
    <property type="project" value="TreeGrafter"/>
</dbReference>
<dbReference type="Proteomes" id="UP000694407">
    <property type="component" value="Unplaced"/>
</dbReference>
<dbReference type="GeneTree" id="ENSGT00950000183016"/>